<proteinExistence type="predicted"/>
<feature type="compositionally biased region" description="Basic residues" evidence="1">
    <location>
        <begin position="48"/>
        <end position="59"/>
    </location>
</feature>
<gene>
    <name evidence="3" type="ORF">B0H17DRAFT_253906</name>
</gene>
<comment type="caution">
    <text evidence="3">The sequence shown here is derived from an EMBL/GenBank/DDBJ whole genome shotgun (WGS) entry which is preliminary data.</text>
</comment>
<feature type="compositionally biased region" description="Polar residues" evidence="1">
    <location>
        <begin position="29"/>
        <end position="47"/>
    </location>
</feature>
<protein>
    <recommendedName>
        <fullName evidence="5">Secreted protein</fullName>
    </recommendedName>
</protein>
<reference evidence="3" key="1">
    <citation type="submission" date="2023-03" db="EMBL/GenBank/DDBJ databases">
        <title>Massive genome expansion in bonnet fungi (Mycena s.s.) driven by repeated elements and novel gene families across ecological guilds.</title>
        <authorList>
            <consortium name="Lawrence Berkeley National Laboratory"/>
            <person name="Harder C.B."/>
            <person name="Miyauchi S."/>
            <person name="Viragh M."/>
            <person name="Kuo A."/>
            <person name="Thoen E."/>
            <person name="Andreopoulos B."/>
            <person name="Lu D."/>
            <person name="Skrede I."/>
            <person name="Drula E."/>
            <person name="Henrissat B."/>
            <person name="Morin E."/>
            <person name="Kohler A."/>
            <person name="Barry K."/>
            <person name="LaButti K."/>
            <person name="Morin E."/>
            <person name="Salamov A."/>
            <person name="Lipzen A."/>
            <person name="Mereny Z."/>
            <person name="Hegedus B."/>
            <person name="Baldrian P."/>
            <person name="Stursova M."/>
            <person name="Weitz H."/>
            <person name="Taylor A."/>
            <person name="Grigoriev I.V."/>
            <person name="Nagy L.G."/>
            <person name="Martin F."/>
            <person name="Kauserud H."/>
        </authorList>
    </citation>
    <scope>NUCLEOTIDE SEQUENCE</scope>
    <source>
        <strain evidence="3">CBHHK067</strain>
    </source>
</reference>
<organism evidence="3 4">
    <name type="scientific">Mycena rosella</name>
    <name type="common">Pink bonnet</name>
    <name type="synonym">Agaricus rosellus</name>
    <dbReference type="NCBI Taxonomy" id="1033263"/>
    <lineage>
        <taxon>Eukaryota</taxon>
        <taxon>Fungi</taxon>
        <taxon>Dikarya</taxon>
        <taxon>Basidiomycota</taxon>
        <taxon>Agaricomycotina</taxon>
        <taxon>Agaricomycetes</taxon>
        <taxon>Agaricomycetidae</taxon>
        <taxon>Agaricales</taxon>
        <taxon>Marasmiineae</taxon>
        <taxon>Mycenaceae</taxon>
        <taxon>Mycena</taxon>
    </lineage>
</organism>
<keyword evidence="2" id="KW-0732">Signal</keyword>
<dbReference type="Proteomes" id="UP001221757">
    <property type="component" value="Unassembled WGS sequence"/>
</dbReference>
<feature type="chain" id="PRO_5041964032" description="Secreted protein" evidence="2">
    <location>
        <begin position="28"/>
        <end position="153"/>
    </location>
</feature>
<feature type="region of interest" description="Disordered" evidence="1">
    <location>
        <begin position="29"/>
        <end position="72"/>
    </location>
</feature>
<evidence type="ECO:0000313" key="3">
    <source>
        <dbReference type="EMBL" id="KAJ7667404.1"/>
    </source>
</evidence>
<evidence type="ECO:0008006" key="5">
    <source>
        <dbReference type="Google" id="ProtNLM"/>
    </source>
</evidence>
<dbReference type="AlphaFoldDB" id="A0AAD7CX39"/>
<evidence type="ECO:0000313" key="4">
    <source>
        <dbReference type="Proteomes" id="UP001221757"/>
    </source>
</evidence>
<dbReference type="EMBL" id="JARKIE010000200">
    <property type="protein sequence ID" value="KAJ7667404.1"/>
    <property type="molecule type" value="Genomic_DNA"/>
</dbReference>
<accession>A0AAD7CX39</accession>
<keyword evidence="4" id="KW-1185">Reference proteome</keyword>
<feature type="signal peptide" evidence="2">
    <location>
        <begin position="1"/>
        <end position="27"/>
    </location>
</feature>
<evidence type="ECO:0000256" key="1">
    <source>
        <dbReference type="SAM" id="MobiDB-lite"/>
    </source>
</evidence>
<evidence type="ECO:0000256" key="2">
    <source>
        <dbReference type="SAM" id="SignalP"/>
    </source>
</evidence>
<name>A0AAD7CX39_MYCRO</name>
<sequence length="153" mass="18155">MMRTGAFTTSTSSWIVICTCVTLVAESDTTGSKSQQTSSPQLWTQAWTKRRRRRTHRQKSTLSLRPPEPARPCRKTWKRTWRRYPQCVVTTRHPTPDLALHCHKIHRHWCVRAHRDHHRDHHRRPSRDATMARMATRTRMRGRTWGRRTVTVG</sequence>